<feature type="compositionally biased region" description="Basic and acidic residues" evidence="1">
    <location>
        <begin position="1"/>
        <end position="12"/>
    </location>
</feature>
<feature type="compositionally biased region" description="Polar residues" evidence="1">
    <location>
        <begin position="19"/>
        <end position="29"/>
    </location>
</feature>
<dbReference type="AlphaFoldDB" id="A0A7E4WAQ3"/>
<sequence>MEPAFKKFKESMSKPPSDPRSSTYDPNSNAMEVCDTSFKFEITDENDENALTRTEMVDVAAVFEIAKTMRKEKEAAASGRASVAPLRTISPYSVTMATLFQEELDNHGLFPLINFADEQKWLSKMQKFSYNRMVSSIEKDQFSTKADMEALTEYALKKLPKSILEEVEYDVEQAVEKTFENVPLIILPEDEQENRRVDVIQRHLEEFTERQKSKEARKLEKTRQIQCNVMGIGVGEFHGRHPYLMFNYDNTSSCRTPNYPDIVANDKLSAIDPEELNKILSELWEEPEVTDLESALDPKLGLILTLEDGHSRIIDFITAHKLDNSHPFEDIATTLDDKFYIFTCYYDGVWYKLAVKKEDDDVLEDFDDITSDLLKGCWVSKVVPEMRQGFSMDREGMVKKRPLTQEEQDAIAMPPPMQPVHRWEGVHN</sequence>
<protein>
    <submittedName>
        <fullName evidence="3">Tudor domain-containing protein</fullName>
    </submittedName>
</protein>
<reference evidence="3" key="2">
    <citation type="submission" date="2020-10" db="UniProtKB">
        <authorList>
            <consortium name="WormBaseParasite"/>
        </authorList>
    </citation>
    <scope>IDENTIFICATION</scope>
</reference>
<evidence type="ECO:0000313" key="3">
    <source>
        <dbReference type="WBParaSite" id="Pan_g8677.t1"/>
    </source>
</evidence>
<keyword evidence="2" id="KW-1185">Reference proteome</keyword>
<accession>A0A7E4WAQ3</accession>
<feature type="region of interest" description="Disordered" evidence="1">
    <location>
        <begin position="1"/>
        <end position="29"/>
    </location>
</feature>
<evidence type="ECO:0000256" key="1">
    <source>
        <dbReference type="SAM" id="MobiDB-lite"/>
    </source>
</evidence>
<evidence type="ECO:0000313" key="2">
    <source>
        <dbReference type="Proteomes" id="UP000492821"/>
    </source>
</evidence>
<reference evidence="2" key="1">
    <citation type="journal article" date="2013" name="Genetics">
        <title>The draft genome and transcriptome of Panagrellus redivivus are shaped by the harsh demands of a free-living lifestyle.</title>
        <authorList>
            <person name="Srinivasan J."/>
            <person name="Dillman A.R."/>
            <person name="Macchietto M.G."/>
            <person name="Heikkinen L."/>
            <person name="Lakso M."/>
            <person name="Fracchia K.M."/>
            <person name="Antoshechkin I."/>
            <person name="Mortazavi A."/>
            <person name="Wong G."/>
            <person name="Sternberg P.W."/>
        </authorList>
    </citation>
    <scope>NUCLEOTIDE SEQUENCE [LARGE SCALE GENOMIC DNA]</scope>
    <source>
        <strain evidence="2">MT8872</strain>
    </source>
</reference>
<dbReference type="WBParaSite" id="Pan_g8677.t1">
    <property type="protein sequence ID" value="Pan_g8677.t1"/>
    <property type="gene ID" value="Pan_g8677"/>
</dbReference>
<proteinExistence type="predicted"/>
<dbReference type="Proteomes" id="UP000492821">
    <property type="component" value="Unassembled WGS sequence"/>
</dbReference>
<organism evidence="2 3">
    <name type="scientific">Panagrellus redivivus</name>
    <name type="common">Microworm</name>
    <dbReference type="NCBI Taxonomy" id="6233"/>
    <lineage>
        <taxon>Eukaryota</taxon>
        <taxon>Metazoa</taxon>
        <taxon>Ecdysozoa</taxon>
        <taxon>Nematoda</taxon>
        <taxon>Chromadorea</taxon>
        <taxon>Rhabditida</taxon>
        <taxon>Tylenchina</taxon>
        <taxon>Panagrolaimomorpha</taxon>
        <taxon>Panagrolaimoidea</taxon>
        <taxon>Panagrolaimidae</taxon>
        <taxon>Panagrellus</taxon>
    </lineage>
</organism>
<name>A0A7E4WAQ3_PANRE</name>